<dbReference type="AlphaFoldDB" id="A0A9Q0J195"/>
<evidence type="ECO:0008006" key="3">
    <source>
        <dbReference type="Google" id="ProtNLM"/>
    </source>
</evidence>
<keyword evidence="2" id="KW-1185">Reference proteome</keyword>
<reference evidence="1" key="1">
    <citation type="submission" date="2022-02" db="EMBL/GenBank/DDBJ databases">
        <authorList>
            <person name="Henning P.M."/>
            <person name="McCubbin A.G."/>
            <person name="Shore J.S."/>
        </authorList>
    </citation>
    <scope>NUCLEOTIDE SEQUENCE</scope>
    <source>
        <strain evidence="1">F60SS</strain>
        <tissue evidence="1">Leaves</tissue>
    </source>
</reference>
<name>A0A9Q0J195_9ROSI</name>
<evidence type="ECO:0000313" key="2">
    <source>
        <dbReference type="Proteomes" id="UP001141552"/>
    </source>
</evidence>
<accession>A0A9Q0J195</accession>
<reference evidence="1" key="2">
    <citation type="journal article" date="2023" name="Plants (Basel)">
        <title>Annotation of the Turnera subulata (Passifloraceae) Draft Genome Reveals the S-Locus Evolved after the Divergence of Turneroideae from Passifloroideae in a Stepwise Manner.</title>
        <authorList>
            <person name="Henning P.M."/>
            <person name="Roalson E.H."/>
            <person name="Mir W."/>
            <person name="McCubbin A.G."/>
            <person name="Shore J.S."/>
        </authorList>
    </citation>
    <scope>NUCLEOTIDE SEQUENCE</scope>
    <source>
        <strain evidence="1">F60SS</strain>
    </source>
</reference>
<dbReference type="Proteomes" id="UP001141552">
    <property type="component" value="Unassembled WGS sequence"/>
</dbReference>
<organism evidence="1 2">
    <name type="scientific">Turnera subulata</name>
    <dbReference type="NCBI Taxonomy" id="218843"/>
    <lineage>
        <taxon>Eukaryota</taxon>
        <taxon>Viridiplantae</taxon>
        <taxon>Streptophyta</taxon>
        <taxon>Embryophyta</taxon>
        <taxon>Tracheophyta</taxon>
        <taxon>Spermatophyta</taxon>
        <taxon>Magnoliopsida</taxon>
        <taxon>eudicotyledons</taxon>
        <taxon>Gunneridae</taxon>
        <taxon>Pentapetalae</taxon>
        <taxon>rosids</taxon>
        <taxon>fabids</taxon>
        <taxon>Malpighiales</taxon>
        <taxon>Passifloraceae</taxon>
        <taxon>Turnera</taxon>
    </lineage>
</organism>
<dbReference type="PANTHER" id="PTHR33116:SF75">
    <property type="entry name" value="RIBONUCLEASE H PROTEIN"/>
    <property type="match status" value="1"/>
</dbReference>
<proteinExistence type="predicted"/>
<dbReference type="OrthoDB" id="1932527at2759"/>
<evidence type="ECO:0000313" key="1">
    <source>
        <dbReference type="EMBL" id="KAJ4824025.1"/>
    </source>
</evidence>
<protein>
    <recommendedName>
        <fullName evidence="3">Reverse transcriptase zinc-binding domain-containing protein</fullName>
    </recommendedName>
</protein>
<dbReference type="EMBL" id="JAKUCV010007292">
    <property type="protein sequence ID" value="KAJ4824025.1"/>
    <property type="molecule type" value="Genomic_DNA"/>
</dbReference>
<dbReference type="PANTHER" id="PTHR33116">
    <property type="entry name" value="REVERSE TRANSCRIPTASE ZINC-BINDING DOMAIN-CONTAINING PROTEIN-RELATED-RELATED"/>
    <property type="match status" value="1"/>
</dbReference>
<sequence>MIVSICGVYGYSRVEARIRMFEELIGLKQVQPNLDQGNRPFRFINAWWSHPGFMVVMGHMWSEANDQLPSKFNLLKKLSLLRRLLSWWIKESFGNVNACIDSIESELDDLDKIADERVLSPEELRRVTILFSPACISSILNLKRCLRIFEAISGLCIKFYKSSVTGVGLKQHVVEDFAGRLHSQAEKFPFTYLGFPLDANIKRIAAWNPVVEKFKGRLQSWKGRFLSLGGSLWRWLKSSLQSCRIFFGMGQNLLGGYAWLLGYVTPVAKLWKDLIRAKYAESSSALCPVSNMCLCSPWSKDIVISGSNCSQSGIPLIQGSCLKLGSRNKAKFWLDDWTGQGTLKDCFSRLFMISLCKEATVQDCLTPTCHVLYWEISWHRQLRDWELASVDKMRAIVNSVPLVPSQVGQRWWLQN</sequence>
<comment type="caution">
    <text evidence="1">The sequence shown here is derived from an EMBL/GenBank/DDBJ whole genome shotgun (WGS) entry which is preliminary data.</text>
</comment>
<gene>
    <name evidence="1" type="ORF">Tsubulata_008824</name>
</gene>